<dbReference type="Proteomes" id="UP000193942">
    <property type="component" value="Unassembled WGS sequence"/>
</dbReference>
<gene>
    <name evidence="1" type="ORF">ECXG_05020</name>
</gene>
<evidence type="ECO:0000313" key="1">
    <source>
        <dbReference type="EMBL" id="OSK89261.1"/>
    </source>
</evidence>
<evidence type="ECO:0000313" key="2">
    <source>
        <dbReference type="Proteomes" id="UP000193942"/>
    </source>
</evidence>
<dbReference type="AlphaFoldDB" id="A0A1X3IU13"/>
<sequence>MQALSCEGHGYAIQKAPAFRTPVKAALWPPAQEFCYDP</sequence>
<proteinExistence type="predicted"/>
<accession>A0A1X3IU13</accession>
<protein>
    <submittedName>
        <fullName evidence="1">Uncharacterized protein</fullName>
    </submittedName>
</protein>
<reference evidence="1 2" key="1">
    <citation type="submission" date="2010-04" db="EMBL/GenBank/DDBJ databases">
        <title>The Genome Sequence of Escherichia coli TA447.</title>
        <authorList>
            <consortium name="The Broad Institute Genome Sequencing Platform"/>
            <consortium name="The Broad Institute Genome Sequencing Center for Infectious Disease"/>
            <person name="Feldgarden M."/>
            <person name="Gordon D.M."/>
            <person name="Johnson J.R."/>
            <person name="Johnston B.D."/>
            <person name="Young S."/>
            <person name="Zeng Q."/>
            <person name="Koehrsen M."/>
            <person name="Alvarado L."/>
            <person name="Berlin A.M."/>
            <person name="Borenstein D."/>
            <person name="Chapman S.B."/>
            <person name="Chen Z."/>
            <person name="Engels R."/>
            <person name="Freedman E."/>
            <person name="Gellesch M."/>
            <person name="Goldberg J."/>
            <person name="Griggs A."/>
            <person name="Gujja S."/>
            <person name="Heilman E.R."/>
            <person name="Heiman D.I."/>
            <person name="Hepburn T.A."/>
            <person name="Howarth C."/>
            <person name="Jen D."/>
            <person name="Larson L."/>
            <person name="Mehta T."/>
            <person name="Park D."/>
            <person name="Pearson M."/>
            <person name="Richards J."/>
            <person name="Roberts A."/>
            <person name="Saif S."/>
            <person name="Shea T.D."/>
            <person name="Shenoy N."/>
            <person name="Sisk P."/>
            <person name="Stolte C."/>
            <person name="Sykes S.N."/>
            <person name="Walk T."/>
            <person name="White J."/>
            <person name="Yandava C."/>
            <person name="Haas B."/>
            <person name="Henn M.R."/>
            <person name="Nusbaum C."/>
            <person name="Birren B."/>
        </authorList>
    </citation>
    <scope>NUCLEOTIDE SEQUENCE [LARGE SCALE GENOMIC DNA]</scope>
    <source>
        <strain evidence="1 2">TA447</strain>
    </source>
</reference>
<organism evidence="1 2">
    <name type="scientific">Escherichia coli TA447</name>
    <dbReference type="NCBI Taxonomy" id="656447"/>
    <lineage>
        <taxon>Bacteria</taxon>
        <taxon>Pseudomonadati</taxon>
        <taxon>Pseudomonadota</taxon>
        <taxon>Gammaproteobacteria</taxon>
        <taxon>Enterobacterales</taxon>
        <taxon>Enterobacteriaceae</taxon>
        <taxon>Escherichia</taxon>
    </lineage>
</organism>
<comment type="caution">
    <text evidence="1">The sequence shown here is derived from an EMBL/GenBank/DDBJ whole genome shotgun (WGS) entry which is preliminary data.</text>
</comment>
<dbReference type="EMBL" id="ADIZ01000042">
    <property type="protein sequence ID" value="OSK89261.1"/>
    <property type="molecule type" value="Genomic_DNA"/>
</dbReference>
<name>A0A1X3IU13_ECOLX</name>